<dbReference type="EMBL" id="CP002083">
    <property type="protein sequence ID" value="ADJ21904.1"/>
    <property type="molecule type" value="Genomic_DNA"/>
</dbReference>
<name>D8JPL3_HYPDA</name>
<dbReference type="HOGENOM" id="CLU_2369070_0_0_5"/>
<dbReference type="Proteomes" id="UP000002033">
    <property type="component" value="Chromosome"/>
</dbReference>
<dbReference type="AlphaFoldDB" id="D8JPL3"/>
<protein>
    <submittedName>
        <fullName evidence="2">Uncharacterized protein</fullName>
    </submittedName>
</protein>
<sequence length="92" mass="10472">MPNFGLSRRDSVDVSDARQVNWKRGFFRVWMLFSAGWIMGWTIYLMLEGAHGSLNSRGDLIEVPILLFAPPIALWLFGLAAAWAIRGFDNEQ</sequence>
<evidence type="ECO:0000256" key="1">
    <source>
        <dbReference type="SAM" id="Phobius"/>
    </source>
</evidence>
<organism evidence="2 3">
    <name type="scientific">Hyphomicrobium denitrificans (strain ATCC 51888 / DSM 1869 / NCIMB 11706 / TK 0415)</name>
    <dbReference type="NCBI Taxonomy" id="582899"/>
    <lineage>
        <taxon>Bacteria</taxon>
        <taxon>Pseudomonadati</taxon>
        <taxon>Pseudomonadota</taxon>
        <taxon>Alphaproteobacteria</taxon>
        <taxon>Hyphomicrobiales</taxon>
        <taxon>Hyphomicrobiaceae</taxon>
        <taxon>Hyphomicrobium</taxon>
    </lineage>
</organism>
<gene>
    <name evidence="2" type="ordered locus">Hden_0077</name>
</gene>
<dbReference type="eggNOG" id="ENOG502ZSYD">
    <property type="taxonomic scope" value="Bacteria"/>
</dbReference>
<dbReference type="RefSeq" id="WP_013214123.1">
    <property type="nucleotide sequence ID" value="NC_014313.1"/>
</dbReference>
<evidence type="ECO:0000313" key="2">
    <source>
        <dbReference type="EMBL" id="ADJ21904.1"/>
    </source>
</evidence>
<keyword evidence="3" id="KW-1185">Reference proteome</keyword>
<accession>D8JPL3</accession>
<keyword evidence="1" id="KW-0812">Transmembrane</keyword>
<keyword evidence="1" id="KW-1133">Transmembrane helix</keyword>
<keyword evidence="1" id="KW-0472">Membrane</keyword>
<feature type="transmembrane region" description="Helical" evidence="1">
    <location>
        <begin position="65"/>
        <end position="85"/>
    </location>
</feature>
<reference evidence="3" key="1">
    <citation type="journal article" date="2011" name="J. Bacteriol.">
        <title>Genome sequences of eight morphologically diverse alphaproteobacteria.</title>
        <authorList>
            <consortium name="US DOE Joint Genome Institute"/>
            <person name="Brown P.J."/>
            <person name="Kysela D.T."/>
            <person name="Buechlein A."/>
            <person name="Hemmerich C."/>
            <person name="Brun Y.V."/>
        </authorList>
    </citation>
    <scope>NUCLEOTIDE SEQUENCE [LARGE SCALE GENOMIC DNA]</scope>
    <source>
        <strain evidence="3">ATCC 51888 / DSM 1869 / NCIB 11706 / TK 0415</strain>
    </source>
</reference>
<dbReference type="OrthoDB" id="7933256at2"/>
<dbReference type="KEGG" id="hdn:Hden_0077"/>
<feature type="transmembrane region" description="Helical" evidence="1">
    <location>
        <begin position="25"/>
        <end position="45"/>
    </location>
</feature>
<evidence type="ECO:0000313" key="3">
    <source>
        <dbReference type="Proteomes" id="UP000002033"/>
    </source>
</evidence>
<proteinExistence type="predicted"/>